<proteinExistence type="predicted"/>
<reference evidence="1 2" key="1">
    <citation type="journal article" date="2017" name="BMC Genomics">
        <title>Whole-genome assembly of Babesia ovata and comparative genomics between closely related pathogens.</title>
        <authorList>
            <person name="Yamagishi J."/>
            <person name="Asada M."/>
            <person name="Hakimi H."/>
            <person name="Tanaka T.Q."/>
            <person name="Sugimoto C."/>
            <person name="Kawazu S."/>
        </authorList>
    </citation>
    <scope>NUCLEOTIDE SEQUENCE [LARGE SCALE GENOMIC DNA]</scope>
    <source>
        <strain evidence="1 2">Miyake</strain>
    </source>
</reference>
<organism evidence="1 2">
    <name type="scientific">Babesia ovata</name>
    <dbReference type="NCBI Taxonomy" id="189622"/>
    <lineage>
        <taxon>Eukaryota</taxon>
        <taxon>Sar</taxon>
        <taxon>Alveolata</taxon>
        <taxon>Apicomplexa</taxon>
        <taxon>Aconoidasida</taxon>
        <taxon>Piroplasmida</taxon>
        <taxon>Babesiidae</taxon>
        <taxon>Babesia</taxon>
    </lineage>
</organism>
<protein>
    <submittedName>
        <fullName evidence="1">Uncharacterized protein</fullName>
    </submittedName>
</protein>
<dbReference type="VEuPathDB" id="PiroplasmaDB:BOVATA_038870"/>
<dbReference type="RefSeq" id="XP_028868637.1">
    <property type="nucleotide sequence ID" value="XM_029012804.1"/>
</dbReference>
<dbReference type="EMBL" id="BDSA01000004">
    <property type="protein sequence ID" value="GBE62394.1"/>
    <property type="molecule type" value="Genomic_DNA"/>
</dbReference>
<evidence type="ECO:0000313" key="1">
    <source>
        <dbReference type="EMBL" id="GBE62394.1"/>
    </source>
</evidence>
<evidence type="ECO:0000313" key="2">
    <source>
        <dbReference type="Proteomes" id="UP000236319"/>
    </source>
</evidence>
<dbReference type="GeneID" id="39876164"/>
<gene>
    <name evidence="1" type="ORF">BOVATA_038870</name>
</gene>
<accession>A0A2H6KHC8</accession>
<dbReference type="Proteomes" id="UP000236319">
    <property type="component" value="Unassembled WGS sequence"/>
</dbReference>
<name>A0A2H6KHC8_9APIC</name>
<dbReference type="AlphaFoldDB" id="A0A2H6KHC8"/>
<sequence>MVYNSLTEPPRNLKEGVDWLVALKGTDAEKNLAAFGAAVHKFLADKPVGFMKVEAIENVKPITKAFIGQEELKNEPFATKLFEKFNGPVKKERPGFFGRLRKYLSTSYIESDYSNIIEFEGADAETVTKALHQLTSFCEQLLEDVKIADKYESAYSGKATWAKSCSKKPEYCAALFVGIAPMLYTGLRTLRETCQFAFQDWEKSYAEKRVGEVMQALGYKEPECRATLSTLDISSVWADVPIRVLGLLYDLSGFWAFY</sequence>
<comment type="caution">
    <text evidence="1">The sequence shown here is derived from an EMBL/GenBank/DDBJ whole genome shotgun (WGS) entry which is preliminary data.</text>
</comment>
<keyword evidence="2" id="KW-1185">Reference proteome</keyword>